<dbReference type="Proteomes" id="UP001595858">
    <property type="component" value="Unassembled WGS sequence"/>
</dbReference>
<dbReference type="SUPFAM" id="SSF88946">
    <property type="entry name" value="Sigma2 domain of RNA polymerase sigma factors"/>
    <property type="match status" value="1"/>
</dbReference>
<dbReference type="NCBIfam" id="TIGR02937">
    <property type="entry name" value="sigma70-ECF"/>
    <property type="match status" value="1"/>
</dbReference>
<keyword evidence="10" id="KW-1185">Reference proteome</keyword>
<comment type="similarity">
    <text evidence="1">Belongs to the sigma-70 factor family. ECF subfamily.</text>
</comment>
<dbReference type="Gene3D" id="1.10.10.10">
    <property type="entry name" value="Winged helix-like DNA-binding domain superfamily/Winged helix DNA-binding domain"/>
    <property type="match status" value="1"/>
</dbReference>
<organism evidence="9 10">
    <name type="scientific">Streptomonospora arabica</name>
    <dbReference type="NCBI Taxonomy" id="412417"/>
    <lineage>
        <taxon>Bacteria</taxon>
        <taxon>Bacillati</taxon>
        <taxon>Actinomycetota</taxon>
        <taxon>Actinomycetes</taxon>
        <taxon>Streptosporangiales</taxon>
        <taxon>Nocardiopsidaceae</taxon>
        <taxon>Streptomonospora</taxon>
    </lineage>
</organism>
<dbReference type="EMBL" id="JBHSIY010000010">
    <property type="protein sequence ID" value="MFC4867432.1"/>
    <property type="molecule type" value="Genomic_DNA"/>
</dbReference>
<evidence type="ECO:0000259" key="7">
    <source>
        <dbReference type="Pfam" id="PF04542"/>
    </source>
</evidence>
<dbReference type="InterPro" id="IPR014284">
    <property type="entry name" value="RNA_pol_sigma-70_dom"/>
</dbReference>
<evidence type="ECO:0000256" key="6">
    <source>
        <dbReference type="SAM" id="MobiDB-lite"/>
    </source>
</evidence>
<gene>
    <name evidence="9" type="ORF">ACFPCZ_12415</name>
</gene>
<accession>A0ABV9SME1</accession>
<comment type="caution">
    <text evidence="9">The sequence shown here is derived from an EMBL/GenBank/DDBJ whole genome shotgun (WGS) entry which is preliminary data.</text>
</comment>
<evidence type="ECO:0000256" key="3">
    <source>
        <dbReference type="ARBA" id="ARBA00023082"/>
    </source>
</evidence>
<reference evidence="10" key="1">
    <citation type="journal article" date="2019" name="Int. J. Syst. Evol. Microbiol.">
        <title>The Global Catalogue of Microorganisms (GCM) 10K type strain sequencing project: providing services to taxonomists for standard genome sequencing and annotation.</title>
        <authorList>
            <consortium name="The Broad Institute Genomics Platform"/>
            <consortium name="The Broad Institute Genome Sequencing Center for Infectious Disease"/>
            <person name="Wu L."/>
            <person name="Ma J."/>
        </authorList>
    </citation>
    <scope>NUCLEOTIDE SEQUENCE [LARGE SCALE GENOMIC DNA]</scope>
    <source>
        <strain evidence="10">CGMCC 4.7304</strain>
    </source>
</reference>
<dbReference type="InterPro" id="IPR013325">
    <property type="entry name" value="RNA_pol_sigma_r2"/>
</dbReference>
<name>A0ABV9SME1_9ACTN</name>
<evidence type="ECO:0000256" key="2">
    <source>
        <dbReference type="ARBA" id="ARBA00023015"/>
    </source>
</evidence>
<keyword evidence="5" id="KW-0804">Transcription</keyword>
<sequence length="228" mass="24930">MAGERSRRAGPREAARDPDRFEEFYRRHVERITRFVARRVDDPHTAADLTADVFLAAIRSADSYRPDRGEEEAWLFGIARNVVAAERRRAAREADSGNRLAGRRLLDSDDITRMEERIHAEDRARALLGSMAELPEGERQVLELVAVDQLSVTEAAAALGIRKVTARVRLHRARKALAAAARRGPAAEEPPTGTSPADTAPGADTARAAESMRTGDAPVGISYARGQA</sequence>
<evidence type="ECO:0000256" key="5">
    <source>
        <dbReference type="ARBA" id="ARBA00023163"/>
    </source>
</evidence>
<dbReference type="RefSeq" id="WP_344142329.1">
    <property type="nucleotide sequence ID" value="NZ_BAAAQI010000004.1"/>
</dbReference>
<dbReference type="PANTHER" id="PTHR43133">
    <property type="entry name" value="RNA POLYMERASE ECF-TYPE SIGMA FACTO"/>
    <property type="match status" value="1"/>
</dbReference>
<feature type="domain" description="RNA polymerase sigma factor 70 region 4 type 2" evidence="8">
    <location>
        <begin position="126"/>
        <end position="177"/>
    </location>
</feature>
<evidence type="ECO:0000259" key="8">
    <source>
        <dbReference type="Pfam" id="PF08281"/>
    </source>
</evidence>
<evidence type="ECO:0000256" key="1">
    <source>
        <dbReference type="ARBA" id="ARBA00010641"/>
    </source>
</evidence>
<keyword evidence="2" id="KW-0805">Transcription regulation</keyword>
<dbReference type="InterPro" id="IPR036388">
    <property type="entry name" value="WH-like_DNA-bd_sf"/>
</dbReference>
<evidence type="ECO:0000256" key="4">
    <source>
        <dbReference type="ARBA" id="ARBA00023125"/>
    </source>
</evidence>
<keyword evidence="3" id="KW-0731">Sigma factor</keyword>
<dbReference type="PANTHER" id="PTHR43133:SF8">
    <property type="entry name" value="RNA POLYMERASE SIGMA FACTOR HI_1459-RELATED"/>
    <property type="match status" value="1"/>
</dbReference>
<dbReference type="Pfam" id="PF04542">
    <property type="entry name" value="Sigma70_r2"/>
    <property type="match status" value="1"/>
</dbReference>
<dbReference type="Pfam" id="PF08281">
    <property type="entry name" value="Sigma70_r4_2"/>
    <property type="match status" value="1"/>
</dbReference>
<evidence type="ECO:0000313" key="9">
    <source>
        <dbReference type="EMBL" id="MFC4867432.1"/>
    </source>
</evidence>
<dbReference type="InterPro" id="IPR007627">
    <property type="entry name" value="RNA_pol_sigma70_r2"/>
</dbReference>
<protein>
    <submittedName>
        <fullName evidence="9">RNA polymerase sigma factor</fullName>
    </submittedName>
</protein>
<dbReference type="InterPro" id="IPR013249">
    <property type="entry name" value="RNA_pol_sigma70_r4_t2"/>
</dbReference>
<proteinExistence type="inferred from homology"/>
<keyword evidence="4" id="KW-0238">DNA-binding</keyword>
<dbReference type="SUPFAM" id="SSF88659">
    <property type="entry name" value="Sigma3 and sigma4 domains of RNA polymerase sigma factors"/>
    <property type="match status" value="1"/>
</dbReference>
<evidence type="ECO:0000313" key="10">
    <source>
        <dbReference type="Proteomes" id="UP001595858"/>
    </source>
</evidence>
<feature type="region of interest" description="Disordered" evidence="6">
    <location>
        <begin position="179"/>
        <end position="228"/>
    </location>
</feature>
<dbReference type="InterPro" id="IPR039425">
    <property type="entry name" value="RNA_pol_sigma-70-like"/>
</dbReference>
<dbReference type="Gene3D" id="1.10.1740.10">
    <property type="match status" value="1"/>
</dbReference>
<feature type="domain" description="RNA polymerase sigma-70 region 2" evidence="7">
    <location>
        <begin position="24"/>
        <end position="92"/>
    </location>
</feature>
<dbReference type="InterPro" id="IPR013324">
    <property type="entry name" value="RNA_pol_sigma_r3/r4-like"/>
</dbReference>